<dbReference type="Proteomes" id="UP000694867">
    <property type="component" value="Unplaced"/>
</dbReference>
<dbReference type="EC" id="3.1.1.-" evidence="5"/>
<dbReference type="RefSeq" id="XP_028968677.1">
    <property type="nucleotide sequence ID" value="XM_029112844.1"/>
</dbReference>
<comment type="similarity">
    <text evidence="1 5">Belongs to the type-B carboxylesterase/lipase family.</text>
</comment>
<evidence type="ECO:0000256" key="3">
    <source>
        <dbReference type="ARBA" id="ARBA00022801"/>
    </source>
</evidence>
<dbReference type="PROSITE" id="PS00122">
    <property type="entry name" value="CARBOXYLESTERASE_B_1"/>
    <property type="match status" value="1"/>
</dbReference>
<feature type="chain" id="PRO_5042317673" description="Carboxylic ester hydrolase" evidence="5">
    <location>
        <begin position="23"/>
        <end position="640"/>
    </location>
</feature>
<feature type="domain" description="Carboxylesterase type B" evidence="6">
    <location>
        <begin position="27"/>
        <end position="564"/>
    </location>
</feature>
<name>A0AAJ7SHA9_9ACAR</name>
<dbReference type="PANTHER" id="PTHR43918">
    <property type="entry name" value="ACETYLCHOLINESTERASE"/>
    <property type="match status" value="1"/>
</dbReference>
<keyword evidence="2" id="KW-0719">Serine esterase</keyword>
<dbReference type="InterPro" id="IPR019826">
    <property type="entry name" value="Carboxylesterase_B_AS"/>
</dbReference>
<dbReference type="AlphaFoldDB" id="A0AAJ7SHA9"/>
<dbReference type="InterPro" id="IPR050654">
    <property type="entry name" value="AChE-related_enzymes"/>
</dbReference>
<dbReference type="GO" id="GO:0005615">
    <property type="term" value="C:extracellular space"/>
    <property type="evidence" value="ECO:0007669"/>
    <property type="project" value="TreeGrafter"/>
</dbReference>
<dbReference type="InterPro" id="IPR029058">
    <property type="entry name" value="AB_hydrolase_fold"/>
</dbReference>
<evidence type="ECO:0000256" key="2">
    <source>
        <dbReference type="ARBA" id="ARBA00022487"/>
    </source>
</evidence>
<dbReference type="KEGG" id="goe:100897904"/>
<dbReference type="GO" id="GO:0005886">
    <property type="term" value="C:plasma membrane"/>
    <property type="evidence" value="ECO:0007669"/>
    <property type="project" value="TreeGrafter"/>
</dbReference>
<dbReference type="Gene3D" id="3.40.50.1820">
    <property type="entry name" value="alpha/beta hydrolase"/>
    <property type="match status" value="1"/>
</dbReference>
<dbReference type="GO" id="GO:0019695">
    <property type="term" value="P:choline metabolic process"/>
    <property type="evidence" value="ECO:0007669"/>
    <property type="project" value="TreeGrafter"/>
</dbReference>
<organism evidence="7 8">
    <name type="scientific">Galendromus occidentalis</name>
    <name type="common">western predatory mite</name>
    <dbReference type="NCBI Taxonomy" id="34638"/>
    <lineage>
        <taxon>Eukaryota</taxon>
        <taxon>Metazoa</taxon>
        <taxon>Ecdysozoa</taxon>
        <taxon>Arthropoda</taxon>
        <taxon>Chelicerata</taxon>
        <taxon>Arachnida</taxon>
        <taxon>Acari</taxon>
        <taxon>Parasitiformes</taxon>
        <taxon>Mesostigmata</taxon>
        <taxon>Gamasina</taxon>
        <taxon>Phytoseioidea</taxon>
        <taxon>Phytoseiidae</taxon>
        <taxon>Typhlodrominae</taxon>
        <taxon>Galendromus</taxon>
    </lineage>
</organism>
<reference evidence="8" key="1">
    <citation type="submission" date="2025-08" db="UniProtKB">
        <authorList>
            <consortium name="RefSeq"/>
        </authorList>
    </citation>
    <scope>IDENTIFICATION</scope>
</reference>
<evidence type="ECO:0000256" key="1">
    <source>
        <dbReference type="ARBA" id="ARBA00005964"/>
    </source>
</evidence>
<feature type="signal peptide" evidence="5">
    <location>
        <begin position="1"/>
        <end position="22"/>
    </location>
</feature>
<evidence type="ECO:0000256" key="5">
    <source>
        <dbReference type="RuleBase" id="RU361235"/>
    </source>
</evidence>
<dbReference type="InterPro" id="IPR002018">
    <property type="entry name" value="CarbesteraseB"/>
</dbReference>
<dbReference type="GeneID" id="100897904"/>
<evidence type="ECO:0000256" key="4">
    <source>
        <dbReference type="ARBA" id="ARBA00023180"/>
    </source>
</evidence>
<dbReference type="GO" id="GO:0006581">
    <property type="term" value="P:acetylcholine catabolic process"/>
    <property type="evidence" value="ECO:0007669"/>
    <property type="project" value="TreeGrafter"/>
</dbReference>
<keyword evidence="7" id="KW-1185">Reference proteome</keyword>
<sequence>MWSLSVSVAFVVLLASQQATLAQEHVTVKTDVGTLKGYRVRSMEGKDINVFIGVPFAKPPLGDLRFKRPEPLEPSDKEIDALEKKPMCPQTPMKLPGIVLENTFNDEDCLYMNIFASAESTEKLKPVMVYLYGGFFQWGDNNLGLYDGVEFAAETESVLAIPSYRVNMFGFMNSTTETAPGNAGLFDQLMAMKFVKRNAKAFGGDPDLITLAGQSAGAISTSVHTSSPASKGLFRRAMMLSGAASTLAFFSEANGQTLLFTISNFLDCFDGNLTIGEQYDQMAKCLKTLDKETLLGQMKKLSGADSLAFGPGFDGEIIAGSLKRPSELQYNVEDIMLGSTAADGELIVKQVMGLDASIEDLARNSGADIALRLALRHLFGINNKDAYSIYHQYVTDDEHNAGYDAVFQKAPRLVTDVSFDCPIKFYMNSVEKKNGKKTRIYRYALDGPRAKAFSNSMGDGPATHTDDVMFFLGIALNKAMERPWNPTNPEALQQTLDGYTDVDRQFAKQLLASIRDFMVEGKPSVPGQSTAWPLYSEANPTVVHLAPGAVRAVNTDVTDKCHLWAPYLLSGDANDVYDAPTTTTTTAKPYFRQAKILEKNGRRNSKSRQSPAFNSSAGFTASSVLLIVCCAVSRMITAGR</sequence>
<dbReference type="GO" id="GO:0003990">
    <property type="term" value="F:acetylcholinesterase activity"/>
    <property type="evidence" value="ECO:0007669"/>
    <property type="project" value="TreeGrafter"/>
</dbReference>
<evidence type="ECO:0000313" key="7">
    <source>
        <dbReference type="Proteomes" id="UP000694867"/>
    </source>
</evidence>
<keyword evidence="5" id="KW-0732">Signal</keyword>
<keyword evidence="3 5" id="KW-0378">Hydrolase</keyword>
<dbReference type="Pfam" id="PF00135">
    <property type="entry name" value="COesterase"/>
    <property type="match status" value="1"/>
</dbReference>
<evidence type="ECO:0000259" key="6">
    <source>
        <dbReference type="Pfam" id="PF00135"/>
    </source>
</evidence>
<dbReference type="SUPFAM" id="SSF53474">
    <property type="entry name" value="alpha/beta-Hydrolases"/>
    <property type="match status" value="1"/>
</dbReference>
<keyword evidence="4" id="KW-0325">Glycoprotein</keyword>
<gene>
    <name evidence="8" type="primary">LOC100897904</name>
</gene>
<evidence type="ECO:0000313" key="8">
    <source>
        <dbReference type="RefSeq" id="XP_028968677.1"/>
    </source>
</evidence>
<accession>A0AAJ7SHA9</accession>
<proteinExistence type="inferred from homology"/>
<protein>
    <recommendedName>
        <fullName evidence="5">Carboxylic ester hydrolase</fullName>
        <ecNumber evidence="5">3.1.1.-</ecNumber>
    </recommendedName>
</protein>
<dbReference type="PANTHER" id="PTHR43918:SF4">
    <property type="entry name" value="CARBOXYLIC ESTER HYDROLASE"/>
    <property type="match status" value="1"/>
</dbReference>